<gene>
    <name evidence="2" type="ORF">DQ226_16680</name>
</gene>
<dbReference type="AlphaFoldDB" id="A0A365P710"/>
<evidence type="ECO:0000256" key="1">
    <source>
        <dbReference type="SAM" id="MobiDB-lite"/>
    </source>
</evidence>
<comment type="caution">
    <text evidence="2">The sequence shown here is derived from an EMBL/GenBank/DDBJ whole genome shotgun (WGS) entry which is preliminary data.</text>
</comment>
<proteinExistence type="predicted"/>
<feature type="region of interest" description="Disordered" evidence="1">
    <location>
        <begin position="73"/>
        <end position="99"/>
    </location>
</feature>
<dbReference type="EMBL" id="QNTT01000074">
    <property type="protein sequence ID" value="RBA30601.1"/>
    <property type="molecule type" value="Genomic_DNA"/>
</dbReference>
<evidence type="ECO:0000313" key="3">
    <source>
        <dbReference type="Proteomes" id="UP000252187"/>
    </source>
</evidence>
<reference evidence="2 3" key="1">
    <citation type="submission" date="2018-06" db="EMBL/GenBank/DDBJ databases">
        <title>Whole genome sequencing of four bacterial strains from South Shetland trench revealing bio-synthetic gene clusters.</title>
        <authorList>
            <person name="Abdel-Mageed W.M."/>
            <person name="Lehri B."/>
            <person name="Jarmusch S.A."/>
            <person name="Miranda K."/>
            <person name="Goodfellow M."/>
            <person name="Jaspars M."/>
            <person name="Karlyshev A.V."/>
        </authorList>
    </citation>
    <scope>NUCLEOTIDE SEQUENCE [LARGE SCALE GENOMIC DNA]</scope>
    <source>
        <strain evidence="2 3">SST1</strain>
    </source>
</reference>
<organism evidence="2 3">
    <name type="scientific">Dietzia maris</name>
    <dbReference type="NCBI Taxonomy" id="37915"/>
    <lineage>
        <taxon>Bacteria</taxon>
        <taxon>Bacillati</taxon>
        <taxon>Actinomycetota</taxon>
        <taxon>Actinomycetes</taxon>
        <taxon>Mycobacteriales</taxon>
        <taxon>Dietziaceae</taxon>
        <taxon>Dietzia</taxon>
    </lineage>
</organism>
<name>A0A365P710_9ACTN</name>
<sequence length="99" mass="11490">MRHVDELLGPLRRAAEQAGEDQFLELLRWHLVVAGLPDVDPTKQGAYRDAIGELGEARTLELLRDLRRLARNPRRYRHGADGKPRYHQGRTVSDHHHRE</sequence>
<accession>A0A365P710</accession>
<protein>
    <submittedName>
        <fullName evidence="2">Uncharacterized protein</fullName>
    </submittedName>
</protein>
<evidence type="ECO:0000313" key="2">
    <source>
        <dbReference type="EMBL" id="RBA30601.1"/>
    </source>
</evidence>
<dbReference type="Proteomes" id="UP000252187">
    <property type="component" value="Unassembled WGS sequence"/>
</dbReference>